<protein>
    <recommendedName>
        <fullName evidence="4">VOC domain-containing protein</fullName>
    </recommendedName>
</protein>
<accession>A0ABP5UBR0</accession>
<gene>
    <name evidence="2" type="ORF">GCM10010170_076600</name>
</gene>
<dbReference type="Gene3D" id="3.10.180.10">
    <property type="entry name" value="2,3-Dihydroxybiphenyl 1,2-Dioxygenase, domain 1"/>
    <property type="match status" value="1"/>
</dbReference>
<feature type="compositionally biased region" description="Low complexity" evidence="1">
    <location>
        <begin position="19"/>
        <end position="33"/>
    </location>
</feature>
<evidence type="ECO:0008006" key="4">
    <source>
        <dbReference type="Google" id="ProtNLM"/>
    </source>
</evidence>
<feature type="region of interest" description="Disordered" evidence="1">
    <location>
        <begin position="1"/>
        <end position="60"/>
    </location>
</feature>
<evidence type="ECO:0000256" key="1">
    <source>
        <dbReference type="SAM" id="MobiDB-lite"/>
    </source>
</evidence>
<reference evidence="3" key="1">
    <citation type="journal article" date="2019" name="Int. J. Syst. Evol. Microbiol.">
        <title>The Global Catalogue of Microorganisms (GCM) 10K type strain sequencing project: providing services to taxonomists for standard genome sequencing and annotation.</title>
        <authorList>
            <consortium name="The Broad Institute Genomics Platform"/>
            <consortium name="The Broad Institute Genome Sequencing Center for Infectious Disease"/>
            <person name="Wu L."/>
            <person name="Ma J."/>
        </authorList>
    </citation>
    <scope>NUCLEOTIDE SEQUENCE [LARGE SCALE GENOMIC DNA]</scope>
    <source>
        <strain evidence="3">JCM 3272</strain>
    </source>
</reference>
<proteinExistence type="predicted"/>
<feature type="compositionally biased region" description="Polar residues" evidence="1">
    <location>
        <begin position="1"/>
        <end position="18"/>
    </location>
</feature>
<evidence type="ECO:0000313" key="3">
    <source>
        <dbReference type="Proteomes" id="UP001501444"/>
    </source>
</evidence>
<keyword evidence="3" id="KW-1185">Reference proteome</keyword>
<evidence type="ECO:0000313" key="2">
    <source>
        <dbReference type="EMBL" id="GAA2373851.1"/>
    </source>
</evidence>
<sequence>MQSRGQLATSPTRNAWNPTTRRAWWSAASSATANWQNTPDETRSKVATAEPPADLGEGMWTSWLTDPDGYRIELVQWPPATPPA</sequence>
<name>A0ABP5UBR0_9ACTN</name>
<organism evidence="2 3">
    <name type="scientific">Dactylosporangium salmoneum</name>
    <dbReference type="NCBI Taxonomy" id="53361"/>
    <lineage>
        <taxon>Bacteria</taxon>
        <taxon>Bacillati</taxon>
        <taxon>Actinomycetota</taxon>
        <taxon>Actinomycetes</taxon>
        <taxon>Micromonosporales</taxon>
        <taxon>Micromonosporaceae</taxon>
        <taxon>Dactylosporangium</taxon>
    </lineage>
</organism>
<dbReference type="InterPro" id="IPR029068">
    <property type="entry name" value="Glyas_Bleomycin-R_OHBP_Dase"/>
</dbReference>
<dbReference type="SUPFAM" id="SSF54593">
    <property type="entry name" value="Glyoxalase/Bleomycin resistance protein/Dihydroxybiphenyl dioxygenase"/>
    <property type="match status" value="1"/>
</dbReference>
<comment type="caution">
    <text evidence="2">The sequence shown here is derived from an EMBL/GenBank/DDBJ whole genome shotgun (WGS) entry which is preliminary data.</text>
</comment>
<dbReference type="CDD" id="cd06587">
    <property type="entry name" value="VOC"/>
    <property type="match status" value="1"/>
</dbReference>
<dbReference type="Proteomes" id="UP001501444">
    <property type="component" value="Unassembled WGS sequence"/>
</dbReference>
<dbReference type="EMBL" id="BAAARV010000075">
    <property type="protein sequence ID" value="GAA2373851.1"/>
    <property type="molecule type" value="Genomic_DNA"/>
</dbReference>